<name>A0AAD2PVY0_9STRA</name>
<dbReference type="Proteomes" id="UP001295423">
    <property type="component" value="Unassembled WGS sequence"/>
</dbReference>
<comment type="caution">
    <text evidence="1">The sequence shown here is derived from an EMBL/GenBank/DDBJ whole genome shotgun (WGS) entry which is preliminary data.</text>
</comment>
<evidence type="ECO:0000313" key="2">
    <source>
        <dbReference type="Proteomes" id="UP001295423"/>
    </source>
</evidence>
<dbReference type="InterPro" id="IPR011990">
    <property type="entry name" value="TPR-like_helical_dom_sf"/>
</dbReference>
<evidence type="ECO:0000313" key="1">
    <source>
        <dbReference type="EMBL" id="CAJ1958200.1"/>
    </source>
</evidence>
<dbReference type="AlphaFoldDB" id="A0AAD2PVY0"/>
<dbReference type="EMBL" id="CAKOGP040001969">
    <property type="protein sequence ID" value="CAJ1958200.1"/>
    <property type="molecule type" value="Genomic_DNA"/>
</dbReference>
<accession>A0AAD2PVY0</accession>
<protein>
    <submittedName>
        <fullName evidence="1">Uncharacterized protein</fullName>
    </submittedName>
</protein>
<keyword evidence="2" id="KW-1185">Reference proteome</keyword>
<reference evidence="1" key="1">
    <citation type="submission" date="2023-08" db="EMBL/GenBank/DDBJ databases">
        <authorList>
            <person name="Audoor S."/>
            <person name="Bilcke G."/>
        </authorList>
    </citation>
    <scope>NUCLEOTIDE SEQUENCE</scope>
</reference>
<proteinExistence type="predicted"/>
<sequence length="241" mass="26578">MTSQLMEESMRSNNEGVAHAASNHVNQAADEFCKSLRIAQHLLSGVSPEYNDLQSPSTDPMHLPTDMGNERYHHYHTTKTVRFVKSGPSGVFVYQKALILESTSSASMTSETLANRLSTYCAATCYNLALLYHQEGLSTGRSRCIDKAEQLYSACLRLLQNGNLSCLNPTTLLITIIASNNLAEIELSKGMVQTASSHIQFVEWLVYECQVVKLDLFSPEEIHDLMGNMLHGKGMNTATAA</sequence>
<organism evidence="1 2">
    <name type="scientific">Cylindrotheca closterium</name>
    <dbReference type="NCBI Taxonomy" id="2856"/>
    <lineage>
        <taxon>Eukaryota</taxon>
        <taxon>Sar</taxon>
        <taxon>Stramenopiles</taxon>
        <taxon>Ochrophyta</taxon>
        <taxon>Bacillariophyta</taxon>
        <taxon>Bacillariophyceae</taxon>
        <taxon>Bacillariophycidae</taxon>
        <taxon>Bacillariales</taxon>
        <taxon>Bacillariaceae</taxon>
        <taxon>Cylindrotheca</taxon>
    </lineage>
</organism>
<dbReference type="Gene3D" id="1.25.40.10">
    <property type="entry name" value="Tetratricopeptide repeat domain"/>
    <property type="match status" value="1"/>
</dbReference>
<gene>
    <name evidence="1" type="ORF">CYCCA115_LOCUS17072</name>
</gene>